<evidence type="ECO:0000256" key="4">
    <source>
        <dbReference type="ARBA" id="ARBA00023268"/>
    </source>
</evidence>
<dbReference type="EC" id="2.3.1.165" evidence="5"/>
<reference evidence="11 12" key="1">
    <citation type="journal article" date="2018" name="IMA Fungus">
        <title>IMA Genome-F 9: Draft genome sequence of Annulohypoxylon stygium, Aspergillus mulundensis, Berkeleyomyces basicola (syn. Thielaviopsis basicola), Ceratocystis smalleyi, two Cercospora beticola strains, Coleophoma cylindrospora, Fusarium fracticaudum, Phialophora cf. hyalina, and Morchella septimelata.</title>
        <authorList>
            <person name="Wingfield B.D."/>
            <person name="Bills G.F."/>
            <person name="Dong Y."/>
            <person name="Huang W."/>
            <person name="Nel W.J."/>
            <person name="Swalarsk-Parry B.S."/>
            <person name="Vaghefi N."/>
            <person name="Wilken P.M."/>
            <person name="An Z."/>
            <person name="de Beer Z.W."/>
            <person name="De Vos L."/>
            <person name="Chen L."/>
            <person name="Duong T.A."/>
            <person name="Gao Y."/>
            <person name="Hammerbacher A."/>
            <person name="Kikkert J.R."/>
            <person name="Li Y."/>
            <person name="Li H."/>
            <person name="Li K."/>
            <person name="Li Q."/>
            <person name="Liu X."/>
            <person name="Ma X."/>
            <person name="Naidoo K."/>
            <person name="Pethybridge S.J."/>
            <person name="Sun J."/>
            <person name="Steenkamp E.T."/>
            <person name="van der Nest M.A."/>
            <person name="van Wyk S."/>
            <person name="Wingfield M.J."/>
            <person name="Xiong C."/>
            <person name="Yue Q."/>
            <person name="Zhang X."/>
        </authorList>
    </citation>
    <scope>NUCLEOTIDE SEQUENCE [LARGE SCALE GENOMIC DNA]</scope>
    <source>
        <strain evidence="11 12">BP 5553</strain>
    </source>
</reference>
<dbReference type="InterPro" id="IPR036736">
    <property type="entry name" value="ACP-like_sf"/>
</dbReference>
<dbReference type="InterPro" id="IPR042104">
    <property type="entry name" value="PKS_dehydratase_sf"/>
</dbReference>
<dbReference type="InterPro" id="IPR050091">
    <property type="entry name" value="PKS_NRPS_Biosynth_Enz"/>
</dbReference>
<evidence type="ECO:0000256" key="1">
    <source>
        <dbReference type="ARBA" id="ARBA00022450"/>
    </source>
</evidence>
<dbReference type="CDD" id="cd05274">
    <property type="entry name" value="KR_FAS_SDR_x"/>
    <property type="match status" value="1"/>
</dbReference>
<dbReference type="PROSITE" id="PS50075">
    <property type="entry name" value="CARRIER"/>
    <property type="match status" value="1"/>
</dbReference>
<dbReference type="GO" id="GO:0004312">
    <property type="term" value="F:fatty acid synthase activity"/>
    <property type="evidence" value="ECO:0007669"/>
    <property type="project" value="TreeGrafter"/>
</dbReference>
<dbReference type="InterPro" id="IPR057326">
    <property type="entry name" value="KR_dom"/>
</dbReference>
<dbReference type="CDD" id="cd00833">
    <property type="entry name" value="PKS"/>
    <property type="match status" value="1"/>
</dbReference>
<dbReference type="SUPFAM" id="SSF55048">
    <property type="entry name" value="Probable ACP-binding domain of malonyl-CoA ACP transacylase"/>
    <property type="match status" value="1"/>
</dbReference>
<dbReference type="InterPro" id="IPR049900">
    <property type="entry name" value="PKS_mFAS_DH"/>
</dbReference>
<dbReference type="OrthoDB" id="5334845at2759"/>
<dbReference type="InterPro" id="IPR009081">
    <property type="entry name" value="PP-bd_ACP"/>
</dbReference>
<dbReference type="InterPro" id="IPR020806">
    <property type="entry name" value="PKS_PP-bd"/>
</dbReference>
<accession>A0A370TDT5</accession>
<dbReference type="SMART" id="SM00827">
    <property type="entry name" value="PKS_AT"/>
    <property type="match status" value="1"/>
</dbReference>
<dbReference type="Gene3D" id="3.40.366.10">
    <property type="entry name" value="Malonyl-Coenzyme A Acyl Carrier Protein, domain 2"/>
    <property type="match status" value="1"/>
</dbReference>
<dbReference type="InterPro" id="IPR014030">
    <property type="entry name" value="Ketoacyl_synth_N"/>
</dbReference>
<dbReference type="InterPro" id="IPR016039">
    <property type="entry name" value="Thiolase-like"/>
</dbReference>
<dbReference type="InterPro" id="IPR001227">
    <property type="entry name" value="Ac_transferase_dom_sf"/>
</dbReference>
<organism evidence="11 12">
    <name type="scientific">Venustampulla echinocandica</name>
    <dbReference type="NCBI Taxonomy" id="2656787"/>
    <lineage>
        <taxon>Eukaryota</taxon>
        <taxon>Fungi</taxon>
        <taxon>Dikarya</taxon>
        <taxon>Ascomycota</taxon>
        <taxon>Pezizomycotina</taxon>
        <taxon>Leotiomycetes</taxon>
        <taxon>Helotiales</taxon>
        <taxon>Pleuroascaceae</taxon>
        <taxon>Venustampulla</taxon>
    </lineage>
</organism>
<proteinExistence type="predicted"/>
<dbReference type="PANTHER" id="PTHR43775">
    <property type="entry name" value="FATTY ACID SYNTHASE"/>
    <property type="match status" value="1"/>
</dbReference>
<keyword evidence="12" id="KW-1185">Reference proteome</keyword>
<dbReference type="InterPro" id="IPR036291">
    <property type="entry name" value="NAD(P)-bd_dom_sf"/>
</dbReference>
<feature type="active site" description="Proton acceptor; for dehydratase activity" evidence="6">
    <location>
        <position position="973"/>
    </location>
</feature>
<dbReference type="InterPro" id="IPR013968">
    <property type="entry name" value="PKS_KR"/>
</dbReference>
<dbReference type="Gene3D" id="3.40.50.720">
    <property type="entry name" value="NAD(P)-binding Rossmann-like Domain"/>
    <property type="match status" value="1"/>
</dbReference>
<dbReference type="Gene3D" id="3.10.129.110">
    <property type="entry name" value="Polyketide synthase dehydratase"/>
    <property type="match status" value="1"/>
</dbReference>
<dbReference type="PROSITE" id="PS00606">
    <property type="entry name" value="KS3_1"/>
    <property type="match status" value="1"/>
</dbReference>
<dbReference type="InterPro" id="IPR014043">
    <property type="entry name" value="Acyl_transferase_dom"/>
</dbReference>
<dbReference type="GO" id="GO:0031177">
    <property type="term" value="F:phosphopantetheine binding"/>
    <property type="evidence" value="ECO:0007669"/>
    <property type="project" value="InterPro"/>
</dbReference>
<dbReference type="Pfam" id="PF02801">
    <property type="entry name" value="Ketoacyl-synt_C"/>
    <property type="match status" value="1"/>
</dbReference>
<dbReference type="InterPro" id="IPR016035">
    <property type="entry name" value="Acyl_Trfase/lysoPLipase"/>
</dbReference>
<feature type="compositionally biased region" description="Polar residues" evidence="7">
    <location>
        <begin position="1"/>
        <end position="18"/>
    </location>
</feature>
<evidence type="ECO:0000256" key="5">
    <source>
        <dbReference type="ARBA" id="ARBA00038879"/>
    </source>
</evidence>
<name>A0A370TDT5_9HELO</name>
<evidence type="ECO:0000256" key="7">
    <source>
        <dbReference type="SAM" id="MobiDB-lite"/>
    </source>
</evidence>
<dbReference type="PROSITE" id="PS52004">
    <property type="entry name" value="KS3_2"/>
    <property type="match status" value="1"/>
</dbReference>
<feature type="region of interest" description="N-terminal hotdog fold" evidence="6">
    <location>
        <begin position="941"/>
        <end position="1058"/>
    </location>
</feature>
<sequence>MHPSTPTSSVSATHTPISASDDDETYTTSDSSISTTEEELQNNDVAIIGFACRAPGGNNSPAQLWDFLLQKGDACGEIPEMRWEPYMTRQPGNKDILAQTTSKGYFLDRLEDFDAAFFGISPREAELIDPQQRIAVEVAWEALENAGVPASSIAGSDAAVYMGVGSDDYSRLLLEDLPKVEAWMGVGTAVCGVPNRISYLLDLMGPSVAVDAACASSLVAIHYARQALIDGETGFAMAGGVNALVGPGLTRVLDEAGAISKDGRCRSFDDSAAGYGRGEGAGIVIMKRLADAINDGDRILAVLKGSAVGADGRTNGIMAPNRDAQERVARKALKEGGVSADTVGYIEAHATSTPIGDPTECGAMASVYGFAAREQGSQPCYVGSIKSNIGHLEAGAGVMGFIKAIMTVQNGIIPPQANLTTPNKKIDWETNMLRTVTTPTAWKSPRHVRRAAIASYGYGGTVSHAVIEEAPFVDQATRLTQHAKVPTGSPTILVLSAPQESRIKDAATDLASWLEDSPESVDLESVAYTLAVKRHHHRFRSVVVAESKIEAIQLLDDLARGKFSNTVFSGRTSGKDSDRGAVWVFSGHGAQWKEMGVALLENEPVFKDVIEELEPIIQEQLGFSAIDALNNGDFDAVDKVQALTYAMQVGLAAVLKASGATPKAIVGHSLGEIAASVVAGALTLGEGALICCIRARLYEAVAGEGAMYLVNMPMNEATKLLESYSDVVVAIDSSASSCVISGKLQAVENVAAQWTTDGYKLHRVKSDVAFHSPTLAPLEAPLRQKLSDLILPTEATIPLYSTSLDNSRDAAARDIDYWVGNMIKPVRLTTTIVDAAADGYRTFLEISAHPIVAHSINETLMSSDIDAAVLPTMLRGKNVRKCLLTALGRLHCIGEPISFKGALAGEWVPNVPATRWNHQPYWRKVTNPAAGKGATHDPKAHVLLGGRTQINGTNSTIWQTQLNEQLRPFPGRHPLHGSEIVPAAVLLHTFLNAAPGHALKNVSLRVPVVVEPPREVQVLLENNQMMISSRLMGSASSGAEISWLTNTKTQISPAGDLASFGRIYLCELKQRCTRPLSPTFSIDYLADVGVSQMGFPWKVIEHSESDTEMLALVHTDPEPESNPLSSKSWASMLDAATSVSSTIFYKDPLLRMPTAIGSVTISSEQPPKQCYIYVKKSTEELAADILIVDLSGNVVVEIQTLKFAGIEGSAGESYGELIYRMAWPPARLAEEPLSFKKVVLVADKSPLVLKYQAQLSALGIEHDRITDVMEGTDITDGSLFVMIANAATSAAEVYPISEENSERLLRTVKQLAKIPGQKLFCITKDVLMARDHQALSQSSLIGLARIMQSEEGEIFQGLVDVENDQIPLTALKYVQGVDVIRIQDGVARNARLRPFASEKLDNPSSFQVRSNGTYLITGGLGALGLEVATYLASQGARRLVLVSRRQVIPRRAWVEGNLETDRIRALEDMGVSVHLVSVDMCATDAATKLQGALDDLHLPPVLGVVHAAGTLANQPVMETTPEAFNSVISPKINGAIALNKMYPPKSIDFMVLFSSCGQLLGFPGQAAYASGNSFLDAMATHRQALGDMTISMLWTSWRSLGMAASTRYIDAELHARGITDITRDEAFVAWERIFKAGIDQAVILHTLLVEADEAAPHPIVSDIITRRAVTAKNTDEKCAEVVDPSTLTGAQLEASLNKIITGCVASTLSLSESSVDPHMALSELGMDSVMTVGLRMKLQQALKVKVGPTLVWNCPTVGHLVHHFIKERST</sequence>
<dbReference type="SUPFAM" id="SSF51735">
    <property type="entry name" value="NAD(P)-binding Rossmann-fold domains"/>
    <property type="match status" value="2"/>
</dbReference>
<dbReference type="InterPro" id="IPR014031">
    <property type="entry name" value="Ketoacyl_synth_C"/>
</dbReference>
<dbReference type="Gene3D" id="3.40.47.10">
    <property type="match status" value="1"/>
</dbReference>
<dbReference type="SMART" id="SM00823">
    <property type="entry name" value="PKS_PP"/>
    <property type="match status" value="1"/>
</dbReference>
<feature type="region of interest" description="Disordered" evidence="7">
    <location>
        <begin position="1"/>
        <end position="37"/>
    </location>
</feature>
<dbReference type="Proteomes" id="UP000254866">
    <property type="component" value="Unassembled WGS sequence"/>
</dbReference>
<dbReference type="InterPro" id="IPR018201">
    <property type="entry name" value="Ketoacyl_synth_AS"/>
</dbReference>
<dbReference type="Gene3D" id="1.10.1200.10">
    <property type="entry name" value="ACP-like"/>
    <property type="match status" value="1"/>
</dbReference>
<gene>
    <name evidence="11" type="ORF">BP5553_09085</name>
</gene>
<dbReference type="InterPro" id="IPR016036">
    <property type="entry name" value="Malonyl_transacylase_ACP-bd"/>
</dbReference>
<dbReference type="PROSITE" id="PS00012">
    <property type="entry name" value="PHOSPHOPANTETHEINE"/>
    <property type="match status" value="1"/>
</dbReference>
<dbReference type="InterPro" id="IPR049552">
    <property type="entry name" value="PKS_DH_N"/>
</dbReference>
<keyword evidence="2" id="KW-0597">Phosphoprotein</keyword>
<dbReference type="InterPro" id="IPR020841">
    <property type="entry name" value="PKS_Beta-ketoAc_synthase_dom"/>
</dbReference>
<dbReference type="GO" id="GO:0006633">
    <property type="term" value="P:fatty acid biosynthetic process"/>
    <property type="evidence" value="ECO:0007669"/>
    <property type="project" value="InterPro"/>
</dbReference>
<keyword evidence="3" id="KW-0808">Transferase</keyword>
<evidence type="ECO:0000313" key="11">
    <source>
        <dbReference type="EMBL" id="RDL32629.1"/>
    </source>
</evidence>
<feature type="active site" description="Proton donor; for dehydratase activity" evidence="6">
    <location>
        <position position="1134"/>
    </location>
</feature>
<keyword evidence="4" id="KW-0511">Multifunctional enzyme</keyword>
<dbReference type="GO" id="GO:0004315">
    <property type="term" value="F:3-oxoacyl-[acyl-carrier-protein] synthase activity"/>
    <property type="evidence" value="ECO:0007669"/>
    <property type="project" value="InterPro"/>
</dbReference>
<dbReference type="SUPFAM" id="SSF47336">
    <property type="entry name" value="ACP-like"/>
    <property type="match status" value="1"/>
</dbReference>
<feature type="domain" description="Ketosynthase family 3 (KS3)" evidence="9">
    <location>
        <begin position="42"/>
        <end position="469"/>
    </location>
</feature>
<comment type="caution">
    <text evidence="11">The sequence shown here is derived from an EMBL/GenBank/DDBJ whole genome shotgun (WGS) entry which is preliminary data.</text>
</comment>
<dbReference type="Pfam" id="PF16197">
    <property type="entry name" value="KAsynt_C_assoc"/>
    <property type="match status" value="1"/>
</dbReference>
<dbReference type="SMART" id="SM00822">
    <property type="entry name" value="PKS_KR"/>
    <property type="match status" value="1"/>
</dbReference>
<dbReference type="InterPro" id="IPR032821">
    <property type="entry name" value="PKS_assoc"/>
</dbReference>
<evidence type="ECO:0000259" key="8">
    <source>
        <dbReference type="PROSITE" id="PS50075"/>
    </source>
</evidence>
<dbReference type="Pfam" id="PF00550">
    <property type="entry name" value="PP-binding"/>
    <property type="match status" value="1"/>
</dbReference>
<dbReference type="SMART" id="SM01294">
    <property type="entry name" value="PKS_PP_betabranch"/>
    <property type="match status" value="1"/>
</dbReference>
<evidence type="ECO:0000259" key="10">
    <source>
        <dbReference type="PROSITE" id="PS52019"/>
    </source>
</evidence>
<dbReference type="Pfam" id="PF08659">
    <property type="entry name" value="KR"/>
    <property type="match status" value="1"/>
</dbReference>
<dbReference type="GO" id="GO:0050641">
    <property type="term" value="F:6-methylsalicylic acid synthase activity"/>
    <property type="evidence" value="ECO:0007669"/>
    <property type="project" value="UniProtKB-EC"/>
</dbReference>
<dbReference type="RefSeq" id="XP_031866351.1">
    <property type="nucleotide sequence ID" value="XM_032017708.1"/>
</dbReference>
<keyword evidence="1" id="KW-0596">Phosphopantetheine</keyword>
<dbReference type="EMBL" id="NPIC01000010">
    <property type="protein sequence ID" value="RDL32629.1"/>
    <property type="molecule type" value="Genomic_DNA"/>
</dbReference>
<dbReference type="PANTHER" id="PTHR43775:SF22">
    <property type="entry name" value="SYNTHASE, PUTATIVE (JCVI)-RELATED"/>
    <property type="match status" value="1"/>
</dbReference>
<dbReference type="GO" id="GO:0044550">
    <property type="term" value="P:secondary metabolite biosynthetic process"/>
    <property type="evidence" value="ECO:0007669"/>
    <property type="project" value="TreeGrafter"/>
</dbReference>
<evidence type="ECO:0000259" key="9">
    <source>
        <dbReference type="PROSITE" id="PS52004"/>
    </source>
</evidence>
<feature type="domain" description="PKS/mFAS DH" evidence="10">
    <location>
        <begin position="941"/>
        <end position="1212"/>
    </location>
</feature>
<evidence type="ECO:0000256" key="2">
    <source>
        <dbReference type="ARBA" id="ARBA00022553"/>
    </source>
</evidence>
<feature type="region of interest" description="C-terminal hotdog fold" evidence="6">
    <location>
        <begin position="1073"/>
        <end position="1212"/>
    </location>
</feature>
<feature type="domain" description="Carrier" evidence="8">
    <location>
        <begin position="1694"/>
        <end position="1768"/>
    </location>
</feature>
<dbReference type="SUPFAM" id="SSF52151">
    <property type="entry name" value="FabD/lysophospholipase-like"/>
    <property type="match status" value="1"/>
</dbReference>
<evidence type="ECO:0000313" key="12">
    <source>
        <dbReference type="Proteomes" id="UP000254866"/>
    </source>
</evidence>
<dbReference type="Gene3D" id="3.30.70.3290">
    <property type="match status" value="1"/>
</dbReference>
<dbReference type="GeneID" id="43601934"/>
<dbReference type="Pfam" id="PF00698">
    <property type="entry name" value="Acyl_transf_1"/>
    <property type="match status" value="1"/>
</dbReference>
<dbReference type="Pfam" id="PF00109">
    <property type="entry name" value="ketoacyl-synt"/>
    <property type="match status" value="1"/>
</dbReference>
<dbReference type="STRING" id="2656787.A0A370TDT5"/>
<feature type="compositionally biased region" description="Low complexity" evidence="7">
    <location>
        <begin position="26"/>
        <end position="35"/>
    </location>
</feature>
<dbReference type="SMART" id="SM00825">
    <property type="entry name" value="PKS_KS"/>
    <property type="match status" value="1"/>
</dbReference>
<dbReference type="SUPFAM" id="SSF53901">
    <property type="entry name" value="Thiolase-like"/>
    <property type="match status" value="1"/>
</dbReference>
<evidence type="ECO:0000256" key="3">
    <source>
        <dbReference type="ARBA" id="ARBA00022679"/>
    </source>
</evidence>
<dbReference type="InterPro" id="IPR006162">
    <property type="entry name" value="Ppantetheine_attach_site"/>
</dbReference>
<dbReference type="PROSITE" id="PS52019">
    <property type="entry name" value="PKS_MFAS_DH"/>
    <property type="match status" value="1"/>
</dbReference>
<evidence type="ECO:0000256" key="6">
    <source>
        <dbReference type="PROSITE-ProRule" id="PRU01363"/>
    </source>
</evidence>
<protein>
    <recommendedName>
        <fullName evidence="5">6-methylsalicylic acid synthase</fullName>
        <ecNumber evidence="5">2.3.1.165</ecNumber>
    </recommendedName>
</protein>
<dbReference type="Pfam" id="PF21089">
    <property type="entry name" value="PKS_DH_N"/>
    <property type="match status" value="1"/>
</dbReference>